<dbReference type="GO" id="GO:0047617">
    <property type="term" value="F:fatty acyl-CoA hydrolase activity"/>
    <property type="evidence" value="ECO:0007669"/>
    <property type="project" value="TreeGrafter"/>
</dbReference>
<organism evidence="3 4">
    <name type="scientific">Acinetobacter lwoffii</name>
    <dbReference type="NCBI Taxonomy" id="28090"/>
    <lineage>
        <taxon>Bacteria</taxon>
        <taxon>Pseudomonadati</taxon>
        <taxon>Pseudomonadota</taxon>
        <taxon>Gammaproteobacteria</taxon>
        <taxon>Moraxellales</taxon>
        <taxon>Moraxellaceae</taxon>
        <taxon>Acinetobacter</taxon>
    </lineage>
</organism>
<dbReference type="PANTHER" id="PTHR31793:SF40">
    <property type="entry name" value="ACYL-COA THIOESTER HYDROLASE, YBGC_YBAW FAMILY"/>
    <property type="match status" value="1"/>
</dbReference>
<keyword evidence="2" id="KW-0378">Hydrolase</keyword>
<evidence type="ECO:0000256" key="2">
    <source>
        <dbReference type="ARBA" id="ARBA00022801"/>
    </source>
</evidence>
<dbReference type="Gene3D" id="3.10.129.10">
    <property type="entry name" value="Hotdog Thioesterase"/>
    <property type="match status" value="1"/>
</dbReference>
<protein>
    <submittedName>
        <fullName evidence="3">Acyl-CoA thioesterase</fullName>
    </submittedName>
</protein>
<evidence type="ECO:0000256" key="1">
    <source>
        <dbReference type="ARBA" id="ARBA00005953"/>
    </source>
</evidence>
<dbReference type="Proteomes" id="UP000509126">
    <property type="component" value="Chromosome"/>
</dbReference>
<reference evidence="3 4" key="1">
    <citation type="submission" date="2019-11" db="EMBL/GenBank/DDBJ databases">
        <title>FDA dAtabase for Regulatory Grade micrObial Sequences (FDA-ARGOS): Supporting development and validation of Infectious Disease Dx tests.</title>
        <authorList>
            <person name="Patel R."/>
            <person name="Rucinski S."/>
            <person name="Tallon L."/>
            <person name="Sadzewicz L."/>
            <person name="Vavikolanu K."/>
            <person name="Mehta A."/>
            <person name="Aluvathingal J."/>
            <person name="Nadendla S."/>
            <person name="Nandy P."/>
            <person name="Geyer C."/>
            <person name="Yan Y."/>
            <person name="Sichtig H."/>
        </authorList>
    </citation>
    <scope>NUCLEOTIDE SEQUENCE [LARGE SCALE GENOMIC DNA]</scope>
    <source>
        <strain evidence="3 4">FDAARGOS_557</strain>
    </source>
</reference>
<sequence length="142" mass="16472">MSELKQYPVIYEQTVAWGDMDAFGHVNNAMYYRYVESARLAYLGILDIHNEPVFTVVSSNQCRYLKPVVFPDHLKVAARIEEIRNSAVRMQYLLWSEKQQSIVATSEAVIVCVDKKTMQKTEIPEHIREKIKALELSVQHEI</sequence>
<dbReference type="SUPFAM" id="SSF54637">
    <property type="entry name" value="Thioesterase/thiol ester dehydrase-isomerase"/>
    <property type="match status" value="1"/>
</dbReference>
<dbReference type="InterPro" id="IPR029069">
    <property type="entry name" value="HotDog_dom_sf"/>
</dbReference>
<dbReference type="PANTHER" id="PTHR31793">
    <property type="entry name" value="4-HYDROXYBENZOYL-COA THIOESTERASE FAMILY MEMBER"/>
    <property type="match status" value="1"/>
</dbReference>
<name>A0A4Y3IYK1_ACILW</name>
<evidence type="ECO:0000313" key="3">
    <source>
        <dbReference type="EMBL" id="QKU22900.1"/>
    </source>
</evidence>
<dbReference type="InterPro" id="IPR050563">
    <property type="entry name" value="4-hydroxybenzoyl-CoA_TE"/>
</dbReference>
<accession>A0A4Y3IYK1</accession>
<dbReference type="CDD" id="cd00586">
    <property type="entry name" value="4HBT"/>
    <property type="match status" value="1"/>
</dbReference>
<proteinExistence type="inferred from homology"/>
<gene>
    <name evidence="3" type="ORF">FOB19_16800</name>
</gene>
<evidence type="ECO:0000313" key="4">
    <source>
        <dbReference type="Proteomes" id="UP000509126"/>
    </source>
</evidence>
<dbReference type="RefSeq" id="WP_004278628.1">
    <property type="nucleotide sequence ID" value="NZ_BBSQ01000020.1"/>
</dbReference>
<dbReference type="PIRSF" id="PIRSF003230">
    <property type="entry name" value="YbgC"/>
    <property type="match status" value="1"/>
</dbReference>
<dbReference type="EMBL" id="CP054803">
    <property type="protein sequence ID" value="QKU22900.1"/>
    <property type="molecule type" value="Genomic_DNA"/>
</dbReference>
<dbReference type="Pfam" id="PF13279">
    <property type="entry name" value="4HBT_2"/>
    <property type="match status" value="1"/>
</dbReference>
<comment type="similarity">
    <text evidence="1">Belongs to the 4-hydroxybenzoyl-CoA thioesterase family.</text>
</comment>
<dbReference type="InterPro" id="IPR006684">
    <property type="entry name" value="YbgC/YbaW"/>
</dbReference>
<dbReference type="AlphaFoldDB" id="A0A4Y3IYK1"/>